<comment type="caution">
    <text evidence="2">The sequence shown here is derived from an EMBL/GenBank/DDBJ whole genome shotgun (WGS) entry which is preliminary data.</text>
</comment>
<organism evidence="2 3">
    <name type="scientific">Muraenolepis orangiensis</name>
    <name type="common">Patagonian moray cod</name>
    <dbReference type="NCBI Taxonomy" id="630683"/>
    <lineage>
        <taxon>Eukaryota</taxon>
        <taxon>Metazoa</taxon>
        <taxon>Chordata</taxon>
        <taxon>Craniata</taxon>
        <taxon>Vertebrata</taxon>
        <taxon>Euteleostomi</taxon>
        <taxon>Actinopterygii</taxon>
        <taxon>Neopterygii</taxon>
        <taxon>Teleostei</taxon>
        <taxon>Neoteleostei</taxon>
        <taxon>Acanthomorphata</taxon>
        <taxon>Zeiogadaria</taxon>
        <taxon>Gadariae</taxon>
        <taxon>Gadiformes</taxon>
        <taxon>Muraenolepidoidei</taxon>
        <taxon>Muraenolepididae</taxon>
        <taxon>Muraenolepis</taxon>
    </lineage>
</organism>
<dbReference type="PROSITE" id="PS50238">
    <property type="entry name" value="RHOGAP"/>
    <property type="match status" value="1"/>
</dbReference>
<dbReference type="PANTHER" id="PTHR15670:SF4">
    <property type="entry name" value="RHO GTPASE-ACTIVATING PROTEIN 11A"/>
    <property type="match status" value="1"/>
</dbReference>
<accession>A0A9Q0IQ34</accession>
<reference evidence="2" key="1">
    <citation type="submission" date="2022-07" db="EMBL/GenBank/DDBJ databases">
        <title>Chromosome-level genome of Muraenolepis orangiensis.</title>
        <authorList>
            <person name="Kim J."/>
        </authorList>
    </citation>
    <scope>NUCLEOTIDE SEQUENCE</scope>
    <source>
        <strain evidence="2">KU_S4_2022</strain>
        <tissue evidence="2">Muscle</tissue>
    </source>
</reference>
<dbReference type="InterPro" id="IPR042869">
    <property type="entry name" value="ARHGAP11A/B"/>
</dbReference>
<protein>
    <recommendedName>
        <fullName evidence="1">Rho-GAP domain-containing protein</fullName>
    </recommendedName>
</protein>
<evidence type="ECO:0000259" key="1">
    <source>
        <dbReference type="PROSITE" id="PS50238"/>
    </source>
</evidence>
<dbReference type="Pfam" id="PF00620">
    <property type="entry name" value="RhoGAP"/>
    <property type="match status" value="1"/>
</dbReference>
<dbReference type="GO" id="GO:0005096">
    <property type="term" value="F:GTPase activator activity"/>
    <property type="evidence" value="ECO:0007669"/>
    <property type="project" value="TreeGrafter"/>
</dbReference>
<dbReference type="SUPFAM" id="SSF48350">
    <property type="entry name" value="GTPase activation domain, GAP"/>
    <property type="match status" value="1"/>
</dbReference>
<keyword evidence="3" id="KW-1185">Reference proteome</keyword>
<evidence type="ECO:0000313" key="2">
    <source>
        <dbReference type="EMBL" id="KAJ3606175.1"/>
    </source>
</evidence>
<dbReference type="OrthoDB" id="9922675at2759"/>
<dbReference type="SMART" id="SM00324">
    <property type="entry name" value="RhoGAP"/>
    <property type="match status" value="1"/>
</dbReference>
<gene>
    <name evidence="2" type="ORF">NHX12_025696</name>
</gene>
<name>A0A9Q0IQ34_9TELE</name>
<dbReference type="InterPro" id="IPR000198">
    <property type="entry name" value="RhoGAP_dom"/>
</dbReference>
<feature type="domain" description="Rho-GAP" evidence="1">
    <location>
        <begin position="1"/>
        <end position="176"/>
    </location>
</feature>
<proteinExistence type="predicted"/>
<dbReference type="GO" id="GO:0007165">
    <property type="term" value="P:signal transduction"/>
    <property type="evidence" value="ECO:0007669"/>
    <property type="project" value="InterPro"/>
</dbReference>
<evidence type="ECO:0000313" key="3">
    <source>
        <dbReference type="Proteomes" id="UP001148018"/>
    </source>
</evidence>
<dbReference type="PANTHER" id="PTHR15670">
    <property type="entry name" value="RHO GTPASE ACTIVATING PROTEIN 11A"/>
    <property type="match status" value="1"/>
</dbReference>
<dbReference type="Gene3D" id="1.10.555.10">
    <property type="entry name" value="Rho GTPase activation protein"/>
    <property type="match status" value="1"/>
</dbReference>
<dbReference type="EMBL" id="JANIIK010000042">
    <property type="protein sequence ID" value="KAJ3606175.1"/>
    <property type="molecule type" value="Genomic_DNA"/>
</dbReference>
<dbReference type="Proteomes" id="UP001148018">
    <property type="component" value="Unassembled WGS sequence"/>
</dbReference>
<sequence length="183" mass="19994">MRNESVSFLVDACSLLLERAGTVGLFRKPGSATRMKALRAKLNRSEGCLSTALPCDVASLVKCFCRELPLPLFPPELREALVLAQGLPSQPERTSALQLLSCLLPTRNASLLHFLFTFLCQVSQRCAENLMTSGNLAMVFTPCLLVPSDASKLTEGQLELGIDALRTFIDDPRIFGTHVVPMD</sequence>
<dbReference type="InterPro" id="IPR008936">
    <property type="entry name" value="Rho_GTPase_activation_prot"/>
</dbReference>
<dbReference type="AlphaFoldDB" id="A0A9Q0IQ34"/>